<sequence length="32" mass="3422">MSGDNIARCIAFLKPAGDEAKIRACLEAEQAE</sequence>
<reference evidence="2" key="1">
    <citation type="submission" date="2016-11" db="UniProtKB">
        <authorList>
            <consortium name="WormBaseParasite"/>
        </authorList>
    </citation>
    <scope>IDENTIFICATION</scope>
</reference>
<protein>
    <submittedName>
        <fullName evidence="2">Nucleoside-diphosphate kinase</fullName>
    </submittedName>
</protein>
<name>A0A1I7YUD8_9BILA</name>
<evidence type="ECO:0000313" key="1">
    <source>
        <dbReference type="Proteomes" id="UP000095287"/>
    </source>
</evidence>
<organism evidence="1 2">
    <name type="scientific">Steinernema glaseri</name>
    <dbReference type="NCBI Taxonomy" id="37863"/>
    <lineage>
        <taxon>Eukaryota</taxon>
        <taxon>Metazoa</taxon>
        <taxon>Ecdysozoa</taxon>
        <taxon>Nematoda</taxon>
        <taxon>Chromadorea</taxon>
        <taxon>Rhabditida</taxon>
        <taxon>Tylenchina</taxon>
        <taxon>Panagrolaimomorpha</taxon>
        <taxon>Strongyloidoidea</taxon>
        <taxon>Steinernematidae</taxon>
        <taxon>Steinernema</taxon>
    </lineage>
</organism>
<keyword evidence="1" id="KW-1185">Reference proteome</keyword>
<proteinExistence type="predicted"/>
<evidence type="ECO:0000313" key="2">
    <source>
        <dbReference type="WBParaSite" id="L893_g19818.t1"/>
    </source>
</evidence>
<dbReference type="AlphaFoldDB" id="A0A1I7YUD8"/>
<dbReference type="WBParaSite" id="L893_g19818.t1">
    <property type="protein sequence ID" value="L893_g19818.t1"/>
    <property type="gene ID" value="L893_g19818"/>
</dbReference>
<dbReference type="Proteomes" id="UP000095287">
    <property type="component" value="Unplaced"/>
</dbReference>
<accession>A0A1I7YUD8</accession>